<organism evidence="1 2">
    <name type="scientific">Microbacterium paludicola</name>
    <dbReference type="NCBI Taxonomy" id="300019"/>
    <lineage>
        <taxon>Bacteria</taxon>
        <taxon>Bacillati</taxon>
        <taxon>Actinomycetota</taxon>
        <taxon>Actinomycetes</taxon>
        <taxon>Micrococcales</taxon>
        <taxon>Microbacteriaceae</taxon>
        <taxon>Microbacterium</taxon>
    </lineage>
</organism>
<sequence length="469" mass="46674">MRIRDIRITGAQRALGVRVILGAVTAVAAVAGVTAAAALPWPAVSTPPRMLEITPAPAEAVLACDGPVLALGRSAEEASALSVARPGAVTVGNDRGDEPGSDVLAQPTIEGEAAATRYVQRPDGREAVSAAAASSASLADTDMAGFTASACRPPQMKSWIAGGDTETGTTGILLLANPGDVNATVQVTVYGATGPVTPPGAEAVPIPARTQVALPLAGLAGGEQSPVLRITATGAPVRTSLQSSIIRTLEPGGIDTQSAVRPALDQVIPGLRVVGDAAGTEGASAIVRLLSEADTTATVTVTDAEEGTPVGDPIPVELTAGAPIEQDLGVLDEGAYTVSIRAAEPVVAAAWQTTGFGAGADFAWNTAAPAFADATLIAVPPGDDATISIANPAAEDITVSVAGLGDEPQDIAIAAGTSAVIDVTADKLYTIDPQGAPVHAAIGFANDSAVASIAVWPDAAHPRPVVVYP</sequence>
<name>A0A4Y9G0E8_9MICO</name>
<reference evidence="1 2" key="1">
    <citation type="submission" date="2019-03" db="EMBL/GenBank/DDBJ databases">
        <title>Diversity of the mouse oral microbiome.</title>
        <authorList>
            <person name="Joseph S."/>
            <person name="Aduse-Opoku J."/>
            <person name="Curtis M."/>
            <person name="Wade W."/>
            <person name="Hashim A."/>
        </authorList>
    </citation>
    <scope>NUCLEOTIDE SEQUENCE [LARGE SCALE GENOMIC DNA]</scope>
    <source>
        <strain evidence="1 2">P1012</strain>
    </source>
</reference>
<accession>A0A4Y9G0E8</accession>
<dbReference type="RefSeq" id="WP_135112630.1">
    <property type="nucleotide sequence ID" value="NZ_JADGLL010000002.1"/>
</dbReference>
<protein>
    <submittedName>
        <fullName evidence="1">Large extracellular alpha-helical protein</fullName>
    </submittedName>
</protein>
<evidence type="ECO:0000313" key="2">
    <source>
        <dbReference type="Proteomes" id="UP000298358"/>
    </source>
</evidence>
<comment type="caution">
    <text evidence="1">The sequence shown here is derived from an EMBL/GenBank/DDBJ whole genome shotgun (WGS) entry which is preliminary data.</text>
</comment>
<proteinExistence type="predicted"/>
<dbReference type="Proteomes" id="UP000298358">
    <property type="component" value="Unassembled WGS sequence"/>
</dbReference>
<dbReference type="InterPro" id="IPR043777">
    <property type="entry name" value="DUF5719"/>
</dbReference>
<dbReference type="EMBL" id="SPQB01000002">
    <property type="protein sequence ID" value="TFU34445.1"/>
    <property type="molecule type" value="Genomic_DNA"/>
</dbReference>
<dbReference type="OrthoDB" id="3264966at2"/>
<keyword evidence="2" id="KW-1185">Reference proteome</keyword>
<dbReference type="AlphaFoldDB" id="A0A4Y9G0E8"/>
<evidence type="ECO:0000313" key="1">
    <source>
        <dbReference type="EMBL" id="TFU34445.1"/>
    </source>
</evidence>
<dbReference type="Pfam" id="PF18986">
    <property type="entry name" value="DUF5719"/>
    <property type="match status" value="1"/>
</dbReference>
<gene>
    <name evidence="1" type="ORF">E4U02_02055</name>
</gene>